<dbReference type="EC" id="6.3.2.13" evidence="12"/>
<evidence type="ECO:0000259" key="14">
    <source>
        <dbReference type="Pfam" id="PF01225"/>
    </source>
</evidence>
<dbReference type="PANTHER" id="PTHR23135:SF4">
    <property type="entry name" value="UDP-N-ACETYLMURAMOYL-L-ALANYL-D-GLUTAMATE--2,6-DIAMINOPIMELATE LIGASE MURE HOMOLOG, CHLOROPLASTIC"/>
    <property type="match status" value="1"/>
</dbReference>
<dbReference type="InterPro" id="IPR013221">
    <property type="entry name" value="Mur_ligase_cen"/>
</dbReference>
<comment type="catalytic activity">
    <reaction evidence="12">
        <text>UDP-N-acetyl-alpha-D-muramoyl-L-alanyl-D-glutamate + meso-2,6-diaminopimelate + ATP = UDP-N-acetyl-alpha-D-muramoyl-L-alanyl-gamma-D-glutamyl-meso-2,6-diaminopimelate + ADP + phosphate + H(+)</text>
        <dbReference type="Rhea" id="RHEA:23676"/>
        <dbReference type="ChEBI" id="CHEBI:15378"/>
        <dbReference type="ChEBI" id="CHEBI:30616"/>
        <dbReference type="ChEBI" id="CHEBI:43474"/>
        <dbReference type="ChEBI" id="CHEBI:57791"/>
        <dbReference type="ChEBI" id="CHEBI:83900"/>
        <dbReference type="ChEBI" id="CHEBI:83905"/>
        <dbReference type="ChEBI" id="CHEBI:456216"/>
        <dbReference type="EC" id="6.3.2.13"/>
    </reaction>
</comment>
<feature type="domain" description="Mur ligase N-terminal catalytic" evidence="14">
    <location>
        <begin position="23"/>
        <end position="96"/>
    </location>
</feature>
<dbReference type="RefSeq" id="WP_090039222.1">
    <property type="nucleotide sequence ID" value="NZ_FOKI01000005.1"/>
</dbReference>
<comment type="function">
    <text evidence="12">Catalyzes the addition of meso-diaminopimelic acid to the nucleotide precursor UDP-N-acetylmuramoyl-L-alanyl-D-glutamate (UMAG) in the biosynthesis of bacterial cell-wall peptidoglycan.</text>
</comment>
<dbReference type="InterPro" id="IPR005761">
    <property type="entry name" value="UDP-N-AcMur-Glu-dNH2Pim_ligase"/>
</dbReference>
<dbReference type="Gene3D" id="3.40.1190.10">
    <property type="entry name" value="Mur-like, catalytic domain"/>
    <property type="match status" value="1"/>
</dbReference>
<keyword evidence="10 12" id="KW-0131">Cell cycle</keyword>
<dbReference type="GO" id="GO:0051301">
    <property type="term" value="P:cell division"/>
    <property type="evidence" value="ECO:0007669"/>
    <property type="project" value="UniProtKB-KW"/>
</dbReference>
<evidence type="ECO:0000256" key="10">
    <source>
        <dbReference type="ARBA" id="ARBA00023306"/>
    </source>
</evidence>
<dbReference type="Proteomes" id="UP000198619">
    <property type="component" value="Unassembled WGS sequence"/>
</dbReference>
<feature type="domain" description="Mur ligase C-terminal" evidence="15">
    <location>
        <begin position="326"/>
        <end position="453"/>
    </location>
</feature>
<dbReference type="NCBIfam" id="NF001124">
    <property type="entry name" value="PRK00139.1-2"/>
    <property type="match status" value="1"/>
</dbReference>
<evidence type="ECO:0000256" key="4">
    <source>
        <dbReference type="ARBA" id="ARBA00022598"/>
    </source>
</evidence>
<evidence type="ECO:0000256" key="2">
    <source>
        <dbReference type="ARBA" id="ARBA00005898"/>
    </source>
</evidence>
<feature type="binding site" evidence="12">
    <location>
        <position position="451"/>
    </location>
    <ligand>
        <name>meso-2,6-diaminopimelate</name>
        <dbReference type="ChEBI" id="CHEBI:57791"/>
    </ligand>
</feature>
<evidence type="ECO:0000256" key="13">
    <source>
        <dbReference type="RuleBase" id="RU004135"/>
    </source>
</evidence>
<comment type="similarity">
    <text evidence="2 12">Belongs to the MurCDEF family. MurE subfamily.</text>
</comment>
<dbReference type="InterPro" id="IPR018109">
    <property type="entry name" value="Folylpolyglutamate_synth_CS"/>
</dbReference>
<evidence type="ECO:0000256" key="1">
    <source>
        <dbReference type="ARBA" id="ARBA00004752"/>
    </source>
</evidence>
<accession>A0A1I0WIN0</accession>
<feature type="binding site" evidence="12">
    <location>
        <position position="30"/>
    </location>
    <ligand>
        <name>UDP-N-acetyl-alpha-D-muramoyl-L-alanyl-D-glutamate</name>
        <dbReference type="ChEBI" id="CHEBI:83900"/>
    </ligand>
</feature>
<evidence type="ECO:0000313" key="17">
    <source>
        <dbReference type="EMBL" id="SFA88414.1"/>
    </source>
</evidence>
<evidence type="ECO:0000259" key="15">
    <source>
        <dbReference type="Pfam" id="PF02875"/>
    </source>
</evidence>
<dbReference type="Pfam" id="PF08245">
    <property type="entry name" value="Mur_ligase_M"/>
    <property type="match status" value="1"/>
</dbReference>
<dbReference type="NCBIfam" id="TIGR01085">
    <property type="entry name" value="murE"/>
    <property type="match status" value="1"/>
</dbReference>
<comment type="cofactor">
    <cofactor evidence="12">
        <name>Mg(2+)</name>
        <dbReference type="ChEBI" id="CHEBI:18420"/>
    </cofactor>
</comment>
<keyword evidence="18" id="KW-1185">Reference proteome</keyword>
<feature type="binding site" evidence="12">
    <location>
        <position position="179"/>
    </location>
    <ligand>
        <name>UDP-N-acetyl-alpha-D-muramoyl-L-alanyl-D-glutamate</name>
        <dbReference type="ChEBI" id="CHEBI:83900"/>
    </ligand>
</feature>
<feature type="binding site" evidence="12">
    <location>
        <position position="187"/>
    </location>
    <ligand>
        <name>UDP-N-acetyl-alpha-D-muramoyl-L-alanyl-D-glutamate</name>
        <dbReference type="ChEBI" id="CHEBI:83900"/>
    </ligand>
</feature>
<feature type="modified residue" description="N6-carboxylysine" evidence="12">
    <location>
        <position position="219"/>
    </location>
</feature>
<protein>
    <recommendedName>
        <fullName evidence="12">UDP-N-acetylmuramoyl-L-alanyl-D-glutamate--2,6-diaminopimelate ligase</fullName>
        <ecNumber evidence="12">6.3.2.13</ecNumber>
    </recommendedName>
    <alternativeName>
        <fullName evidence="12">Meso-A2pm-adding enzyme</fullName>
    </alternativeName>
    <alternativeName>
        <fullName evidence="12">Meso-diaminopimelate-adding enzyme</fullName>
    </alternativeName>
    <alternativeName>
        <fullName evidence="12">UDP-MurNAc-L-Ala-D-Glu:meso-diaminopimelate ligase</fullName>
    </alternativeName>
    <alternativeName>
        <fullName evidence="12">UDP-MurNAc-tripeptide synthetase</fullName>
    </alternativeName>
    <alternativeName>
        <fullName evidence="12">UDP-N-acetylmuramyl-tripeptide synthetase</fullName>
    </alternativeName>
</protein>
<dbReference type="GO" id="GO:0071555">
    <property type="term" value="P:cell wall organization"/>
    <property type="evidence" value="ECO:0007669"/>
    <property type="project" value="UniProtKB-KW"/>
</dbReference>
<feature type="binding site" evidence="12">
    <location>
        <position position="455"/>
    </location>
    <ligand>
        <name>meso-2,6-diaminopimelate</name>
        <dbReference type="ChEBI" id="CHEBI:57791"/>
    </ligand>
</feature>
<feature type="binding site" evidence="12">
    <location>
        <position position="377"/>
    </location>
    <ligand>
        <name>meso-2,6-diaminopimelate</name>
        <dbReference type="ChEBI" id="CHEBI:57791"/>
    </ligand>
</feature>
<evidence type="ECO:0000256" key="3">
    <source>
        <dbReference type="ARBA" id="ARBA00022490"/>
    </source>
</evidence>
<evidence type="ECO:0000256" key="5">
    <source>
        <dbReference type="ARBA" id="ARBA00022618"/>
    </source>
</evidence>
<dbReference type="InterPro" id="IPR004101">
    <property type="entry name" value="Mur_ligase_C"/>
</dbReference>
<evidence type="ECO:0000313" key="18">
    <source>
        <dbReference type="Proteomes" id="UP000198619"/>
    </source>
</evidence>
<dbReference type="PROSITE" id="PS01011">
    <property type="entry name" value="FOLYLPOLYGLU_SYNT_1"/>
    <property type="match status" value="1"/>
</dbReference>
<comment type="subcellular location">
    <subcellularLocation>
        <location evidence="12 13">Cytoplasm</location>
    </subcellularLocation>
</comment>
<feature type="binding site" evidence="12">
    <location>
        <begin position="152"/>
        <end position="153"/>
    </location>
    <ligand>
        <name>UDP-N-acetyl-alpha-D-muramoyl-L-alanyl-D-glutamate</name>
        <dbReference type="ChEBI" id="CHEBI:83900"/>
    </ligand>
</feature>
<gene>
    <name evidence="12" type="primary">murE</name>
    <name evidence="17" type="ORF">SAMN04488528_1005117</name>
</gene>
<dbReference type="PANTHER" id="PTHR23135">
    <property type="entry name" value="MUR LIGASE FAMILY MEMBER"/>
    <property type="match status" value="1"/>
</dbReference>
<keyword evidence="7 12" id="KW-0067">ATP-binding</keyword>
<dbReference type="Gene3D" id="3.40.1390.10">
    <property type="entry name" value="MurE/MurF, N-terminal domain"/>
    <property type="match status" value="1"/>
</dbReference>
<evidence type="ECO:0000256" key="6">
    <source>
        <dbReference type="ARBA" id="ARBA00022741"/>
    </source>
</evidence>
<dbReference type="GO" id="GO:0000287">
    <property type="term" value="F:magnesium ion binding"/>
    <property type="evidence" value="ECO:0007669"/>
    <property type="project" value="UniProtKB-UniRule"/>
</dbReference>
<dbReference type="OrthoDB" id="9800958at2"/>
<dbReference type="Pfam" id="PF02875">
    <property type="entry name" value="Mur_ligase_C"/>
    <property type="match status" value="1"/>
</dbReference>
<dbReference type="InterPro" id="IPR036615">
    <property type="entry name" value="Mur_ligase_C_dom_sf"/>
</dbReference>
<sequence>MKLSDILKGVDYELIQGSVNKDINYLNYNSRLIQENDIFICVKGFKTDGHKYVESALTNGAKVIICEDMVDVSEDITVIKVENSRRVLAICAKNYYCNPCDSMKVIGITGTNGKTTSVFMLKTILEEAGFKVGLIGTVANYIGSRKIKTERTTPESLELQKLFREMVDEKVEYCLMEVSSHSLALDRVYGIKFSSSIFTNLTQDHLDFHKTLENYFQAKKKLFSMTENEVINIDDDYGKRIYAEFKNTALTYGINEGCDLRAYNIENESKGVKFNLDINGKTYLMDLVIPGNHNVYNALGVIGVALKENIEVNKIIKGLEKAVVPGRCEIVSVNKGLDYDIVVDYAHTPDGLKNILNCSRDFTTGKLITVFGCGGDRDKTKRPIMGKIASDLSELCIVTSDNPRTEEPISIIEDILQGINKDNYLVEENRRNAIKKAMEMAKKGDVIVIAGKGHEDYQVLKNGKIHFDEREIVDEILKELR</sequence>
<dbReference type="InterPro" id="IPR036565">
    <property type="entry name" value="Mur-like_cat_sf"/>
</dbReference>
<feature type="short sequence motif" description="Meso-diaminopimelate recognition motif" evidence="12">
    <location>
        <begin position="401"/>
        <end position="404"/>
    </location>
</feature>
<dbReference type="STRING" id="84698.SAMN04488528_1005117"/>
<dbReference type="GO" id="GO:0009252">
    <property type="term" value="P:peptidoglycan biosynthetic process"/>
    <property type="evidence" value="ECO:0007669"/>
    <property type="project" value="UniProtKB-UniRule"/>
</dbReference>
<feature type="binding site" evidence="12">
    <location>
        <begin position="401"/>
        <end position="404"/>
    </location>
    <ligand>
        <name>meso-2,6-diaminopimelate</name>
        <dbReference type="ChEBI" id="CHEBI:57791"/>
    </ligand>
</feature>
<dbReference type="UniPathway" id="UPA00219"/>
<keyword evidence="3 12" id="KW-0963">Cytoplasm</keyword>
<dbReference type="InterPro" id="IPR035911">
    <property type="entry name" value="MurE/MurF_N"/>
</dbReference>
<comment type="pathway">
    <text evidence="1 12 13">Cell wall biogenesis; peptidoglycan biosynthesis.</text>
</comment>
<evidence type="ECO:0000256" key="9">
    <source>
        <dbReference type="ARBA" id="ARBA00022984"/>
    </source>
</evidence>
<reference evidence="17 18" key="1">
    <citation type="submission" date="2016-10" db="EMBL/GenBank/DDBJ databases">
        <authorList>
            <person name="de Groot N.N."/>
        </authorList>
    </citation>
    <scope>NUCLEOTIDE SEQUENCE [LARGE SCALE GENOMIC DNA]</scope>
    <source>
        <strain evidence="17 18">DSM 12271</strain>
    </source>
</reference>
<dbReference type="GO" id="GO:0005524">
    <property type="term" value="F:ATP binding"/>
    <property type="evidence" value="ECO:0007669"/>
    <property type="project" value="UniProtKB-UniRule"/>
</dbReference>
<dbReference type="SUPFAM" id="SSF63418">
    <property type="entry name" value="MurE/MurF N-terminal domain"/>
    <property type="match status" value="1"/>
</dbReference>
<dbReference type="GO" id="GO:0004326">
    <property type="term" value="F:tetrahydrofolylpolyglutamate synthase activity"/>
    <property type="evidence" value="ECO:0007669"/>
    <property type="project" value="InterPro"/>
</dbReference>
<evidence type="ECO:0000256" key="8">
    <source>
        <dbReference type="ARBA" id="ARBA00022960"/>
    </source>
</evidence>
<evidence type="ECO:0000256" key="7">
    <source>
        <dbReference type="ARBA" id="ARBA00022840"/>
    </source>
</evidence>
<keyword evidence="5 12" id="KW-0132">Cell division</keyword>
<dbReference type="NCBIfam" id="NF001126">
    <property type="entry name" value="PRK00139.1-4"/>
    <property type="match status" value="1"/>
</dbReference>
<name>A0A1I0WIN0_9CLOT</name>
<proteinExistence type="inferred from homology"/>
<dbReference type="SUPFAM" id="SSF53623">
    <property type="entry name" value="MurD-like peptide ligases, catalytic domain"/>
    <property type="match status" value="1"/>
</dbReference>
<keyword evidence="6 12" id="KW-0547">Nucleotide-binding</keyword>
<keyword evidence="12" id="KW-0460">Magnesium</keyword>
<keyword evidence="4 12" id="KW-0436">Ligase</keyword>
<evidence type="ECO:0000256" key="12">
    <source>
        <dbReference type="HAMAP-Rule" id="MF_00208"/>
    </source>
</evidence>
<dbReference type="Gene3D" id="3.90.190.20">
    <property type="entry name" value="Mur ligase, C-terminal domain"/>
    <property type="match status" value="1"/>
</dbReference>
<evidence type="ECO:0000259" key="16">
    <source>
        <dbReference type="Pfam" id="PF08245"/>
    </source>
</evidence>
<feature type="domain" description="Mur ligase central" evidence="16">
    <location>
        <begin position="108"/>
        <end position="305"/>
    </location>
</feature>
<dbReference type="Pfam" id="PF01225">
    <property type="entry name" value="Mur_ligase"/>
    <property type="match status" value="1"/>
</dbReference>
<dbReference type="SUPFAM" id="SSF53244">
    <property type="entry name" value="MurD-like peptide ligases, peptide-binding domain"/>
    <property type="match status" value="1"/>
</dbReference>
<dbReference type="GO" id="GO:0008360">
    <property type="term" value="P:regulation of cell shape"/>
    <property type="evidence" value="ECO:0007669"/>
    <property type="project" value="UniProtKB-KW"/>
</dbReference>
<comment type="PTM">
    <text evidence="12">Carboxylation is probably crucial for Mg(2+) binding and, consequently, for the gamma-phosphate positioning of ATP.</text>
</comment>
<dbReference type="EMBL" id="FOKI01000005">
    <property type="protein sequence ID" value="SFA88414.1"/>
    <property type="molecule type" value="Genomic_DNA"/>
</dbReference>
<evidence type="ECO:0000256" key="11">
    <source>
        <dbReference type="ARBA" id="ARBA00023316"/>
    </source>
</evidence>
<keyword evidence="9 12" id="KW-0573">Peptidoglycan synthesis</keyword>
<dbReference type="GO" id="GO:0008765">
    <property type="term" value="F:UDP-N-acetylmuramoylalanyl-D-glutamate-2,6-diaminopimelate ligase activity"/>
    <property type="evidence" value="ECO:0007669"/>
    <property type="project" value="UniProtKB-UniRule"/>
</dbReference>
<dbReference type="InterPro" id="IPR000713">
    <property type="entry name" value="Mur_ligase_N"/>
</dbReference>
<dbReference type="GO" id="GO:0005737">
    <property type="term" value="C:cytoplasm"/>
    <property type="evidence" value="ECO:0007669"/>
    <property type="project" value="UniProtKB-SubCell"/>
</dbReference>
<dbReference type="HAMAP" id="MF_00208">
    <property type="entry name" value="MurE"/>
    <property type="match status" value="1"/>
</dbReference>
<feature type="binding site" evidence="12">
    <location>
        <begin position="110"/>
        <end position="116"/>
    </location>
    <ligand>
        <name>ATP</name>
        <dbReference type="ChEBI" id="CHEBI:30616"/>
    </ligand>
</feature>
<organism evidence="17 18">
    <name type="scientific">Clostridium frigidicarnis</name>
    <dbReference type="NCBI Taxonomy" id="84698"/>
    <lineage>
        <taxon>Bacteria</taxon>
        <taxon>Bacillati</taxon>
        <taxon>Bacillota</taxon>
        <taxon>Clostridia</taxon>
        <taxon>Eubacteriales</taxon>
        <taxon>Clostridiaceae</taxon>
        <taxon>Clostridium</taxon>
    </lineage>
</organism>
<keyword evidence="8 12" id="KW-0133">Cell shape</keyword>
<comment type="caution">
    <text evidence="12">Lacks conserved residue(s) required for the propagation of feature annotation.</text>
</comment>
<dbReference type="AlphaFoldDB" id="A0A1I0WIN0"/>
<keyword evidence="11 12" id="KW-0961">Cell wall biogenesis/degradation</keyword>